<dbReference type="InterPro" id="IPR013043">
    <property type="entry name" value="DUF1595"/>
</dbReference>
<gene>
    <name evidence="7" type="ORF">CfE428DRAFT_3279</name>
</gene>
<sequence length="555" mass="62077" precursor="true">MRSRLAGILSGLAIATSLANAEIPKTTRDFVENHCADCHDADTKKGGLDLDAFLAAPLDEKTFSKWVRLHDLVNDDEMPPKKKSQPTTEERAAFLKEVTGSLITNELTRRAANGRSTFRRLNRTEYENTLRDLFDLPGLAVRDMLPEDGRADGYDKVAAGLDLSHVQLEKYLEAASKALDAAIATQPERPPLFQDRLYPGDQYMIKIILTGGDGVCLKDLQYDPSVFPQPLAGKPEKGLRELEQEKLFPYRGSVGLFRHDDDAFHADFARFAPIQAGFYRVRVSVWSFLWDKGQVLPSPTTQVASLNASDRGVLGYFDAPSLKPTEHEMIVWLNRGEHLVFNCASLVPRCVGEEKGRAAQATTPGIAIDWLDVEGPLFDTWPTPAHQRLFGDLPLTQFDKKSDIKPPLRIPQGQHAPANLPNYKLDYPNQPIWTVTSSAPEQDAEKLLRDFLPRAFRHPVGDEEVARYVGLVRGRLAAKVTFEEAMRNAYQAALCSPDFLFLHEPRGPLEDHALASRLSYFLWDSLPDAELTKRRRCGQTARSSDPARPSRAHAE</sequence>
<evidence type="ECO:0000259" key="3">
    <source>
        <dbReference type="Pfam" id="PF07626"/>
    </source>
</evidence>
<feature type="domain" description="DUF1587" evidence="3">
    <location>
        <begin position="119"/>
        <end position="184"/>
    </location>
</feature>
<dbReference type="RefSeq" id="WP_006980604.1">
    <property type="nucleotide sequence ID" value="NZ_ABVL01000009.1"/>
</dbReference>
<dbReference type="InterPro" id="IPR013042">
    <property type="entry name" value="DUF1592"/>
</dbReference>
<dbReference type="InParanoid" id="B4D2Z1"/>
<evidence type="ECO:0000313" key="8">
    <source>
        <dbReference type="Proteomes" id="UP000005824"/>
    </source>
</evidence>
<dbReference type="EMBL" id="ABVL01000009">
    <property type="protein sequence ID" value="EDY19102.1"/>
    <property type="molecule type" value="Genomic_DNA"/>
</dbReference>
<name>B4D2Z1_9BACT</name>
<dbReference type="Pfam" id="PF07631">
    <property type="entry name" value="PSD4"/>
    <property type="match status" value="1"/>
</dbReference>
<feature type="domain" description="DUF1592" evidence="4">
    <location>
        <begin position="509"/>
        <end position="538"/>
    </location>
</feature>
<dbReference type="Pfam" id="PF07626">
    <property type="entry name" value="PSD3"/>
    <property type="match status" value="1"/>
</dbReference>
<feature type="domain" description="DUF1595" evidence="6">
    <location>
        <begin position="444"/>
        <end position="504"/>
    </location>
</feature>
<evidence type="ECO:0000256" key="2">
    <source>
        <dbReference type="SAM" id="SignalP"/>
    </source>
</evidence>
<accession>B4D2Z1</accession>
<keyword evidence="8" id="KW-1185">Reference proteome</keyword>
<evidence type="ECO:0008006" key="9">
    <source>
        <dbReference type="Google" id="ProtNLM"/>
    </source>
</evidence>
<dbReference type="Proteomes" id="UP000005824">
    <property type="component" value="Unassembled WGS sequence"/>
</dbReference>
<feature type="region of interest" description="Disordered" evidence="1">
    <location>
        <begin position="534"/>
        <end position="555"/>
    </location>
</feature>
<proteinExistence type="predicted"/>
<evidence type="ECO:0000313" key="7">
    <source>
        <dbReference type="EMBL" id="EDY19102.1"/>
    </source>
</evidence>
<evidence type="ECO:0000259" key="5">
    <source>
        <dbReference type="Pfam" id="PF07635"/>
    </source>
</evidence>
<dbReference type="Pfam" id="PF07635">
    <property type="entry name" value="PSCyt1"/>
    <property type="match status" value="1"/>
</dbReference>
<dbReference type="STRING" id="497964.CfE428DRAFT_3279"/>
<keyword evidence="2" id="KW-0732">Signal</keyword>
<dbReference type="InterPro" id="IPR011429">
    <property type="entry name" value="Cyt_c_Planctomycete-type"/>
</dbReference>
<evidence type="ECO:0000259" key="6">
    <source>
        <dbReference type="Pfam" id="PF07637"/>
    </source>
</evidence>
<dbReference type="Pfam" id="PF07637">
    <property type="entry name" value="PSD5"/>
    <property type="match status" value="1"/>
</dbReference>
<evidence type="ECO:0000256" key="1">
    <source>
        <dbReference type="SAM" id="MobiDB-lite"/>
    </source>
</evidence>
<feature type="domain" description="Cytochrome C Planctomycete-type" evidence="5">
    <location>
        <begin position="35"/>
        <end position="81"/>
    </location>
</feature>
<dbReference type="eggNOG" id="COG1020">
    <property type="taxonomic scope" value="Bacteria"/>
</dbReference>
<feature type="signal peptide" evidence="2">
    <location>
        <begin position="1"/>
        <end position="21"/>
    </location>
</feature>
<evidence type="ECO:0000259" key="4">
    <source>
        <dbReference type="Pfam" id="PF07631"/>
    </source>
</evidence>
<comment type="caution">
    <text evidence="7">The sequence shown here is derived from an EMBL/GenBank/DDBJ whole genome shotgun (WGS) entry which is preliminary data.</text>
</comment>
<organism evidence="7 8">
    <name type="scientific">Chthoniobacter flavus Ellin428</name>
    <dbReference type="NCBI Taxonomy" id="497964"/>
    <lineage>
        <taxon>Bacteria</taxon>
        <taxon>Pseudomonadati</taxon>
        <taxon>Verrucomicrobiota</taxon>
        <taxon>Spartobacteria</taxon>
        <taxon>Chthoniobacterales</taxon>
        <taxon>Chthoniobacteraceae</taxon>
        <taxon>Chthoniobacter</taxon>
    </lineage>
</organism>
<feature type="chain" id="PRO_5002800377" description="DUF1587 domain-containing protein" evidence="2">
    <location>
        <begin position="22"/>
        <end position="555"/>
    </location>
</feature>
<dbReference type="InterPro" id="IPR013036">
    <property type="entry name" value="DUF1587"/>
</dbReference>
<protein>
    <recommendedName>
        <fullName evidence="9">DUF1587 domain-containing protein</fullName>
    </recommendedName>
</protein>
<reference evidence="7 8" key="1">
    <citation type="journal article" date="2011" name="J. Bacteriol.">
        <title>Genome sequence of Chthoniobacter flavus Ellin428, an aerobic heterotrophic soil bacterium.</title>
        <authorList>
            <person name="Kant R."/>
            <person name="van Passel M.W."/>
            <person name="Palva A."/>
            <person name="Lucas S."/>
            <person name="Lapidus A."/>
            <person name="Glavina Del Rio T."/>
            <person name="Dalin E."/>
            <person name="Tice H."/>
            <person name="Bruce D."/>
            <person name="Goodwin L."/>
            <person name="Pitluck S."/>
            <person name="Larimer F.W."/>
            <person name="Land M.L."/>
            <person name="Hauser L."/>
            <person name="Sangwan P."/>
            <person name="de Vos W.M."/>
            <person name="Janssen P.H."/>
            <person name="Smidt H."/>
        </authorList>
    </citation>
    <scope>NUCLEOTIDE SEQUENCE [LARGE SCALE GENOMIC DNA]</scope>
    <source>
        <strain evidence="7 8">Ellin428</strain>
    </source>
</reference>
<dbReference type="AlphaFoldDB" id="B4D2Z1"/>